<evidence type="ECO:0000259" key="5">
    <source>
        <dbReference type="Pfam" id="PF01642"/>
    </source>
</evidence>
<evidence type="ECO:0000256" key="1">
    <source>
        <dbReference type="ARBA" id="ARBA00003359"/>
    </source>
</evidence>
<dbReference type="InterPro" id="IPR006098">
    <property type="entry name" value="MMCoA_mutase_a_cat"/>
</dbReference>
<keyword evidence="3 6" id="KW-0413">Isomerase</keyword>
<dbReference type="PANTHER" id="PTHR48101:SF1">
    <property type="entry name" value="METHYLMALONYL-COA MUTASE, LARGE SUBUNIT"/>
    <property type="match status" value="1"/>
</dbReference>
<dbReference type="Pfam" id="PF01642">
    <property type="entry name" value="MM_CoA_mutase"/>
    <property type="match status" value="1"/>
</dbReference>
<protein>
    <submittedName>
        <fullName evidence="6">Methylmalonyl-CoA mutase</fullName>
        <ecNumber evidence="6">5.4.99.2</ecNumber>
    </submittedName>
</protein>
<feature type="region of interest" description="Disordered" evidence="4">
    <location>
        <begin position="46"/>
        <end position="66"/>
    </location>
</feature>
<name>A0A5Q5BNX4_MYCSS</name>
<reference evidence="6" key="1">
    <citation type="submission" date="2006-06" db="EMBL/GenBank/DDBJ databases">
        <title>Complete sequence of chromosome of Mycobacterium sp. MCS.</title>
        <authorList>
            <consortium name="US DOE Joint Genome Institute"/>
            <person name="Copeland A."/>
            <person name="Lucas S."/>
            <person name="Lapidus A."/>
            <person name="Barry K."/>
            <person name="Detter J.C."/>
            <person name="Glavina del Rio T."/>
            <person name="Hammon N."/>
            <person name="Israni S."/>
            <person name="Dalin E."/>
            <person name="Tice H."/>
            <person name="Pitluck S."/>
            <person name="Martinez M."/>
            <person name="Schmutz J."/>
            <person name="Larimer F."/>
            <person name="Land M."/>
            <person name="Hauser L."/>
            <person name="Kyrpides N."/>
            <person name="Kim E."/>
            <person name="Miller C.D."/>
            <person name="Hughes J.E."/>
            <person name="Anderson A.J."/>
            <person name="Sims R.C."/>
            <person name="Richardson P."/>
        </authorList>
    </citation>
    <scope>NUCLEOTIDE SEQUENCE [LARGE SCALE GENOMIC DNA]</scope>
    <source>
        <strain evidence="6">MCS</strain>
    </source>
</reference>
<dbReference type="NCBIfam" id="TIGR00641">
    <property type="entry name" value="acid_CoA_mut_N"/>
    <property type="match status" value="1"/>
</dbReference>
<dbReference type="GO" id="GO:0004494">
    <property type="term" value="F:methylmalonyl-CoA mutase activity"/>
    <property type="evidence" value="ECO:0007669"/>
    <property type="project" value="UniProtKB-EC"/>
</dbReference>
<evidence type="ECO:0000256" key="4">
    <source>
        <dbReference type="SAM" id="MobiDB-lite"/>
    </source>
</evidence>
<gene>
    <name evidence="6" type="ordered locus">Mmcs_3826</name>
</gene>
<accession>A0A5Q5BNX4</accession>
<dbReference type="KEGG" id="mmc:Mmcs_3826"/>
<dbReference type="EC" id="5.4.99.2" evidence="6"/>
<proteinExistence type="predicted"/>
<dbReference type="EMBL" id="CP000384">
    <property type="protein sequence ID" value="ABG09931.1"/>
    <property type="molecule type" value="Genomic_DNA"/>
</dbReference>
<organism evidence="6">
    <name type="scientific">Mycobacterium sp. (strain MCS)</name>
    <dbReference type="NCBI Taxonomy" id="164756"/>
    <lineage>
        <taxon>Bacteria</taxon>
        <taxon>Bacillati</taxon>
        <taxon>Actinomycetota</taxon>
        <taxon>Actinomycetes</taxon>
        <taxon>Mycobacteriales</taxon>
        <taxon>Mycobacteriaceae</taxon>
        <taxon>Mycobacterium</taxon>
    </lineage>
</organism>
<dbReference type="PANTHER" id="PTHR48101">
    <property type="entry name" value="METHYLMALONYL-COA MUTASE, MITOCHONDRIAL-RELATED"/>
    <property type="match status" value="1"/>
</dbReference>
<evidence type="ECO:0000256" key="2">
    <source>
        <dbReference type="ARBA" id="ARBA00011870"/>
    </source>
</evidence>
<evidence type="ECO:0000313" key="6">
    <source>
        <dbReference type="EMBL" id="ABG09931.1"/>
    </source>
</evidence>
<evidence type="ECO:0000256" key="3">
    <source>
        <dbReference type="ARBA" id="ARBA00023235"/>
    </source>
</evidence>
<sequence length="559" mass="61178">MWGQPPAGAEQVPLSRPSRLRYWHSHFLQVRYPLMSDLVQTSSGLPLEPVYGPGDRSGEPPAPGTYPFTRGNFASGYRGKLWTFRQYSGFGTAEESNRRYRYLLDQGGTGLSVALDLPTQCGYDSDDPEFGEEVGRVGVAVDTLADAEILFDGIPLDKISTSFTINGTAAILLAFYVAAAEKSGVPREKLTGTIQNDILKEYASRGTWIWPPEPSLRLIADTIEFCAAEVPRFNAISVAGAHFRDAGANAVQEMAFTLADGVTYCDTVVERGRMSIDKFAPQISFFFYTHGDFFEEIAKYRAGRRRWATIVRERYGSTSDKASMFRFGCVSGGASLYAPQAQNNVVRIAYEAMASVLGGVQSMFTAAWDEPFALPSEESATLALRTQQILAYETGVTRVADPLGGSYFVEALTDATEAKIIEIMHDLEAHGGMVRAIEDGYLQGLIADEAYKLHQEVESGERPVVGVNKFVTDEPPPDIDTYELDAEGRDLQLKRLSKVKADRDADAVAAALAALSRAAEGDDNLMHKLIDCAKAYCTVGEMVSALKAVWGEFQQPVVF</sequence>
<comment type="function">
    <text evidence="1">Catalyzes the isomerization of succinyl-CoA to methylmalonyl-CoA during synthesis of propionate from tricarboxylic acid-cycle intermediates.</text>
</comment>
<dbReference type="SUPFAM" id="SSF51703">
    <property type="entry name" value="Cobalamin (vitamin B12)-dependent enzymes"/>
    <property type="match status" value="1"/>
</dbReference>
<dbReference type="GO" id="GO:0031419">
    <property type="term" value="F:cobalamin binding"/>
    <property type="evidence" value="ECO:0007669"/>
    <property type="project" value="UniProtKB-KW"/>
</dbReference>
<dbReference type="AlphaFoldDB" id="A0A5Q5BNX4"/>
<feature type="domain" description="Methylmalonyl-CoA mutase alpha/beta chain catalytic" evidence="5">
    <location>
        <begin position="41"/>
        <end position="552"/>
    </location>
</feature>
<dbReference type="InterPro" id="IPR006099">
    <property type="entry name" value="MeMalonylCoA_mutase_a/b_cat"/>
</dbReference>
<dbReference type="InterPro" id="IPR016176">
    <property type="entry name" value="Cbl-dep_enz_cat"/>
</dbReference>
<dbReference type="Gene3D" id="3.20.20.240">
    <property type="entry name" value="Methylmalonyl-CoA mutase"/>
    <property type="match status" value="1"/>
</dbReference>
<comment type="subunit">
    <text evidence="2">Heterodimer of an alpha and a beta chain.</text>
</comment>